<feature type="region of interest" description="Disordered" evidence="1">
    <location>
        <begin position="1"/>
        <end position="36"/>
    </location>
</feature>
<feature type="compositionally biased region" description="Low complexity" evidence="1">
    <location>
        <begin position="1"/>
        <end position="27"/>
    </location>
</feature>
<protein>
    <submittedName>
        <fullName evidence="2">Uncharacterized protein</fullName>
    </submittedName>
</protein>
<feature type="region of interest" description="Disordered" evidence="1">
    <location>
        <begin position="69"/>
        <end position="115"/>
    </location>
</feature>
<keyword evidence="3" id="KW-1185">Reference proteome</keyword>
<dbReference type="HOGENOM" id="CLU_766314_0_0_1"/>
<name>A0A0C9VI48_SPHS4</name>
<gene>
    <name evidence="2" type="ORF">M422DRAFT_780530</name>
</gene>
<dbReference type="Proteomes" id="UP000054279">
    <property type="component" value="Unassembled WGS sequence"/>
</dbReference>
<reference evidence="2 3" key="1">
    <citation type="submission" date="2014-06" db="EMBL/GenBank/DDBJ databases">
        <title>Evolutionary Origins and Diversification of the Mycorrhizal Mutualists.</title>
        <authorList>
            <consortium name="DOE Joint Genome Institute"/>
            <consortium name="Mycorrhizal Genomics Consortium"/>
            <person name="Kohler A."/>
            <person name="Kuo A."/>
            <person name="Nagy L.G."/>
            <person name="Floudas D."/>
            <person name="Copeland A."/>
            <person name="Barry K.W."/>
            <person name="Cichocki N."/>
            <person name="Veneault-Fourrey C."/>
            <person name="LaButti K."/>
            <person name="Lindquist E.A."/>
            <person name="Lipzen A."/>
            <person name="Lundell T."/>
            <person name="Morin E."/>
            <person name="Murat C."/>
            <person name="Riley R."/>
            <person name="Ohm R."/>
            <person name="Sun H."/>
            <person name="Tunlid A."/>
            <person name="Henrissat B."/>
            <person name="Grigoriev I.V."/>
            <person name="Hibbett D.S."/>
            <person name="Martin F."/>
        </authorList>
    </citation>
    <scope>NUCLEOTIDE SEQUENCE [LARGE SCALE GENOMIC DNA]</scope>
    <source>
        <strain evidence="2 3">SS14</strain>
    </source>
</reference>
<dbReference type="EMBL" id="KN837139">
    <property type="protein sequence ID" value="KIJ41122.1"/>
    <property type="molecule type" value="Genomic_DNA"/>
</dbReference>
<feature type="compositionally biased region" description="Low complexity" evidence="1">
    <location>
        <begin position="104"/>
        <end position="115"/>
    </location>
</feature>
<feature type="non-terminal residue" evidence="2">
    <location>
        <position position="1"/>
    </location>
</feature>
<sequence>MHTTSTTTQDPPAASTAPTSSSPNTSTEQTHNMPQSVTVLVALTRVKKASLRYKKEYPRTLHRRRAHLLASGNANGSSQSGKESPRRTRLIQRTRPLATNGTNSLPITPLTPSPRRTLTQRALTLFQDPRIRSVEEGRVLCVGCDEWVQFNSREKGGKEGEGEGKDWRGIYDVEGWERHVEGCERVKRIKKHAFPFPSSSFTPNRPSPLSTSTLPSFSIGPSTPCTPTPLAPHPGALKSETDAPGPTYTILPGAGAGAGGPAAVNSPMETFMHPSAAPFNSKGNPARALPTDAITRLEAQNEMDMDMDMDVDPTPKDTPSALITIPPMLAPPP</sequence>
<proteinExistence type="predicted"/>
<evidence type="ECO:0000313" key="3">
    <source>
        <dbReference type="Proteomes" id="UP000054279"/>
    </source>
</evidence>
<organism evidence="2 3">
    <name type="scientific">Sphaerobolus stellatus (strain SS14)</name>
    <dbReference type="NCBI Taxonomy" id="990650"/>
    <lineage>
        <taxon>Eukaryota</taxon>
        <taxon>Fungi</taxon>
        <taxon>Dikarya</taxon>
        <taxon>Basidiomycota</taxon>
        <taxon>Agaricomycotina</taxon>
        <taxon>Agaricomycetes</taxon>
        <taxon>Phallomycetidae</taxon>
        <taxon>Geastrales</taxon>
        <taxon>Sphaerobolaceae</taxon>
        <taxon>Sphaerobolus</taxon>
    </lineage>
</organism>
<feature type="region of interest" description="Disordered" evidence="1">
    <location>
        <begin position="307"/>
        <end position="333"/>
    </location>
</feature>
<feature type="compositionally biased region" description="Low complexity" evidence="1">
    <location>
        <begin position="69"/>
        <end position="81"/>
    </location>
</feature>
<evidence type="ECO:0000313" key="2">
    <source>
        <dbReference type="EMBL" id="KIJ41122.1"/>
    </source>
</evidence>
<dbReference type="AlphaFoldDB" id="A0A0C9VI48"/>
<accession>A0A0C9VI48</accession>
<evidence type="ECO:0000256" key="1">
    <source>
        <dbReference type="SAM" id="MobiDB-lite"/>
    </source>
</evidence>